<comment type="subcellular location">
    <subcellularLocation>
        <location evidence="2">Cell membrane</location>
        <topology evidence="2">Multi-pass membrane protein</topology>
    </subcellularLocation>
    <subcellularLocation>
        <location evidence="1">Vacuole membrane</location>
        <topology evidence="1">Multi-pass membrane protein</topology>
    </subcellularLocation>
</comment>
<evidence type="ECO:0000313" key="20">
    <source>
        <dbReference type="EMBL" id="CAG9797636.1"/>
    </source>
</evidence>
<feature type="transmembrane region" description="Helical" evidence="17">
    <location>
        <begin position="932"/>
        <end position="958"/>
    </location>
</feature>
<evidence type="ECO:0000313" key="21">
    <source>
        <dbReference type="Proteomes" id="UP001153620"/>
    </source>
</evidence>
<dbReference type="InterPro" id="IPR011527">
    <property type="entry name" value="ABC1_TM_dom"/>
</dbReference>
<dbReference type="GO" id="GO:0015431">
    <property type="term" value="F:ABC-type glutathione S-conjugate transporter activity"/>
    <property type="evidence" value="ECO:0007669"/>
    <property type="project" value="UniProtKB-EC"/>
</dbReference>
<evidence type="ECO:0000256" key="7">
    <source>
        <dbReference type="ARBA" id="ARBA00022692"/>
    </source>
</evidence>
<keyword evidence="8" id="KW-0677">Repeat</keyword>
<keyword evidence="11" id="KW-1278">Translocase</keyword>
<evidence type="ECO:0000256" key="13">
    <source>
        <dbReference type="ARBA" id="ARBA00023136"/>
    </source>
</evidence>
<evidence type="ECO:0000256" key="11">
    <source>
        <dbReference type="ARBA" id="ARBA00022967"/>
    </source>
</evidence>
<dbReference type="CDD" id="cd03244">
    <property type="entry name" value="ABCC_MRP_domain2"/>
    <property type="match status" value="1"/>
</dbReference>
<dbReference type="FunFam" id="3.40.50.300:FF:000074">
    <property type="entry name" value="Multidrug resistance-associated protein 5 isoform 1"/>
    <property type="match status" value="1"/>
</dbReference>
<feature type="domain" description="ABC transporter" evidence="18">
    <location>
        <begin position="1254"/>
        <end position="1488"/>
    </location>
</feature>
<dbReference type="InterPro" id="IPR056227">
    <property type="entry name" value="TMD0_ABC"/>
</dbReference>
<evidence type="ECO:0000256" key="4">
    <source>
        <dbReference type="ARBA" id="ARBA00022448"/>
    </source>
</evidence>
<dbReference type="GO" id="GO:0016887">
    <property type="term" value="F:ATP hydrolysis activity"/>
    <property type="evidence" value="ECO:0007669"/>
    <property type="project" value="InterPro"/>
</dbReference>
<feature type="transmembrane region" description="Helical" evidence="17">
    <location>
        <begin position="978"/>
        <end position="1007"/>
    </location>
</feature>
<name>A0A9N9RID6_9DIPT</name>
<evidence type="ECO:0000259" key="18">
    <source>
        <dbReference type="PROSITE" id="PS50893"/>
    </source>
</evidence>
<dbReference type="InterPro" id="IPR003439">
    <property type="entry name" value="ABC_transporter-like_ATP-bd"/>
</dbReference>
<feature type="domain" description="ABC transporter" evidence="18">
    <location>
        <begin position="612"/>
        <end position="835"/>
    </location>
</feature>
<feature type="transmembrane region" description="Helical" evidence="17">
    <location>
        <begin position="1050"/>
        <end position="1073"/>
    </location>
</feature>
<keyword evidence="7 17" id="KW-0812">Transmembrane</keyword>
<dbReference type="InterPro" id="IPR050173">
    <property type="entry name" value="ABC_transporter_C-like"/>
</dbReference>
<evidence type="ECO:0000256" key="15">
    <source>
        <dbReference type="ARBA" id="ARBA00047523"/>
    </source>
</evidence>
<feature type="region of interest" description="Disordered" evidence="16">
    <location>
        <begin position="261"/>
        <end position="282"/>
    </location>
</feature>
<feature type="transmembrane region" description="Helical" evidence="17">
    <location>
        <begin position="71"/>
        <end position="88"/>
    </location>
</feature>
<comment type="catalytic activity">
    <reaction evidence="15">
        <text>leukotriene C4(in) + ATP + H2O = leukotriene C4(out) + ADP + phosphate + H(+)</text>
        <dbReference type="Rhea" id="RHEA:38963"/>
        <dbReference type="ChEBI" id="CHEBI:15377"/>
        <dbReference type="ChEBI" id="CHEBI:15378"/>
        <dbReference type="ChEBI" id="CHEBI:30616"/>
        <dbReference type="ChEBI" id="CHEBI:43474"/>
        <dbReference type="ChEBI" id="CHEBI:57973"/>
        <dbReference type="ChEBI" id="CHEBI:456216"/>
    </reaction>
    <physiologicalReaction direction="left-to-right" evidence="15">
        <dbReference type="Rhea" id="RHEA:38964"/>
    </physiologicalReaction>
</comment>
<feature type="transmembrane region" description="Helical" evidence="17">
    <location>
        <begin position="168"/>
        <end position="185"/>
    </location>
</feature>
<feature type="transmembrane region" description="Helical" evidence="17">
    <location>
        <begin position="28"/>
        <end position="51"/>
    </location>
</feature>
<dbReference type="Proteomes" id="UP001153620">
    <property type="component" value="Chromosome 1"/>
</dbReference>
<dbReference type="FunFam" id="1.20.1560.10:FF:000001">
    <property type="entry name" value="ATP-binding cassette subfamily C member 1"/>
    <property type="match status" value="1"/>
</dbReference>
<dbReference type="EMBL" id="OU895877">
    <property type="protein sequence ID" value="CAG9797636.1"/>
    <property type="molecule type" value="Genomic_DNA"/>
</dbReference>
<dbReference type="GO" id="GO:0005524">
    <property type="term" value="F:ATP binding"/>
    <property type="evidence" value="ECO:0007669"/>
    <property type="project" value="UniProtKB-KW"/>
</dbReference>
<dbReference type="CDD" id="cd03250">
    <property type="entry name" value="ABCC_MRP_domain1"/>
    <property type="match status" value="1"/>
</dbReference>
<dbReference type="InterPro" id="IPR036640">
    <property type="entry name" value="ABC1_TM_sf"/>
</dbReference>
<dbReference type="FunFam" id="3.40.50.300:FF:000293">
    <property type="entry name" value="ATP binding cassette subfamily C member 1"/>
    <property type="match status" value="1"/>
</dbReference>
<dbReference type="PROSITE" id="PS50929">
    <property type="entry name" value="ABC_TM1F"/>
    <property type="match status" value="2"/>
</dbReference>
<evidence type="ECO:0000256" key="6">
    <source>
        <dbReference type="ARBA" id="ARBA00022554"/>
    </source>
</evidence>
<dbReference type="InterPro" id="IPR027417">
    <property type="entry name" value="P-loop_NTPase"/>
</dbReference>
<dbReference type="Gene3D" id="3.40.50.300">
    <property type="entry name" value="P-loop containing nucleotide triphosphate hydrolases"/>
    <property type="match status" value="2"/>
</dbReference>
<gene>
    <name evidence="20" type="ORF">CHIRRI_LOCUS625</name>
</gene>
<keyword evidence="13 17" id="KW-0472">Membrane</keyword>
<dbReference type="FunFam" id="1.20.1560.10:FF:000020">
    <property type="entry name" value="ABC metal ion transporter"/>
    <property type="match status" value="1"/>
</dbReference>
<feature type="transmembrane region" description="Helical" evidence="17">
    <location>
        <begin position="1164"/>
        <end position="1186"/>
    </location>
</feature>
<evidence type="ECO:0000256" key="3">
    <source>
        <dbReference type="ARBA" id="ARBA00009726"/>
    </source>
</evidence>
<dbReference type="OrthoDB" id="6500128at2759"/>
<feature type="transmembrane region" description="Helical" evidence="17">
    <location>
        <begin position="412"/>
        <end position="434"/>
    </location>
</feature>
<dbReference type="PANTHER" id="PTHR24223:SF443">
    <property type="entry name" value="MULTIDRUG-RESISTANCE LIKE PROTEIN 1, ISOFORM I"/>
    <property type="match status" value="1"/>
</dbReference>
<dbReference type="CDD" id="cd18603">
    <property type="entry name" value="ABC_6TM_MRP1_2_3_6_D2_like"/>
    <property type="match status" value="1"/>
</dbReference>
<feature type="compositionally biased region" description="Basic and acidic residues" evidence="16">
    <location>
        <begin position="891"/>
        <end position="900"/>
    </location>
</feature>
<evidence type="ECO:0000256" key="10">
    <source>
        <dbReference type="ARBA" id="ARBA00022840"/>
    </source>
</evidence>
<dbReference type="GO" id="GO:0005886">
    <property type="term" value="C:plasma membrane"/>
    <property type="evidence" value="ECO:0007669"/>
    <property type="project" value="UniProtKB-SubCell"/>
</dbReference>
<evidence type="ECO:0000256" key="2">
    <source>
        <dbReference type="ARBA" id="ARBA00004651"/>
    </source>
</evidence>
<protein>
    <recommendedName>
        <fullName evidence="14">ABC-type glutathione-S-conjugate transporter</fullName>
        <ecNumber evidence="14">7.6.2.3</ecNumber>
    </recommendedName>
</protein>
<keyword evidence="10" id="KW-0067">ATP-binding</keyword>
<evidence type="ECO:0000256" key="16">
    <source>
        <dbReference type="SAM" id="MobiDB-lite"/>
    </source>
</evidence>
<feature type="domain" description="ABC transmembrane type-1" evidence="19">
    <location>
        <begin position="938"/>
        <end position="1219"/>
    </location>
</feature>
<feature type="transmembrane region" description="Helical" evidence="17">
    <location>
        <begin position="339"/>
        <end position="360"/>
    </location>
</feature>
<proteinExistence type="inferred from homology"/>
<reference evidence="20" key="2">
    <citation type="submission" date="2022-10" db="EMBL/GenBank/DDBJ databases">
        <authorList>
            <consortium name="ENA_rothamsted_submissions"/>
            <consortium name="culmorum"/>
            <person name="King R."/>
        </authorList>
    </citation>
    <scope>NUCLEOTIDE SEQUENCE</scope>
</reference>
<evidence type="ECO:0000256" key="14">
    <source>
        <dbReference type="ARBA" id="ARBA00024220"/>
    </source>
</evidence>
<dbReference type="Gene3D" id="1.20.1560.10">
    <property type="entry name" value="ABC transporter type 1, transmembrane domain"/>
    <property type="match status" value="2"/>
</dbReference>
<dbReference type="EC" id="7.6.2.3" evidence="14"/>
<feature type="compositionally biased region" description="Basic residues" evidence="16">
    <location>
        <begin position="261"/>
        <end position="270"/>
    </location>
</feature>
<dbReference type="CDD" id="cd18595">
    <property type="entry name" value="ABC_6TM_MRP1_2_3_6_D1_like"/>
    <property type="match status" value="1"/>
</dbReference>
<organism evidence="20 21">
    <name type="scientific">Chironomus riparius</name>
    <dbReference type="NCBI Taxonomy" id="315576"/>
    <lineage>
        <taxon>Eukaryota</taxon>
        <taxon>Metazoa</taxon>
        <taxon>Ecdysozoa</taxon>
        <taxon>Arthropoda</taxon>
        <taxon>Hexapoda</taxon>
        <taxon>Insecta</taxon>
        <taxon>Pterygota</taxon>
        <taxon>Neoptera</taxon>
        <taxon>Endopterygota</taxon>
        <taxon>Diptera</taxon>
        <taxon>Nematocera</taxon>
        <taxon>Chironomoidea</taxon>
        <taxon>Chironomidae</taxon>
        <taxon>Chironominae</taxon>
        <taxon>Chironomus</taxon>
    </lineage>
</organism>
<dbReference type="NCBIfam" id="TIGR00957">
    <property type="entry name" value="MRP_assoc_pro"/>
    <property type="match status" value="1"/>
</dbReference>
<dbReference type="SUPFAM" id="SSF90123">
    <property type="entry name" value="ABC transporter transmembrane region"/>
    <property type="match status" value="2"/>
</dbReference>
<accession>A0A9N9RID6</accession>
<feature type="transmembrane region" description="Helical" evidence="17">
    <location>
        <begin position="1079"/>
        <end position="1099"/>
    </location>
</feature>
<dbReference type="PROSITE" id="PS00211">
    <property type="entry name" value="ABC_TRANSPORTER_1"/>
    <property type="match status" value="2"/>
</dbReference>
<dbReference type="GO" id="GO:0005774">
    <property type="term" value="C:vacuolar membrane"/>
    <property type="evidence" value="ECO:0007669"/>
    <property type="project" value="UniProtKB-SubCell"/>
</dbReference>
<dbReference type="InterPro" id="IPR005292">
    <property type="entry name" value="MRP"/>
</dbReference>
<keyword evidence="21" id="KW-1185">Reference proteome</keyword>
<feature type="transmembrane region" description="Helical" evidence="17">
    <location>
        <begin position="130"/>
        <end position="148"/>
    </location>
</feature>
<reference evidence="20" key="1">
    <citation type="submission" date="2022-01" db="EMBL/GenBank/DDBJ databases">
        <authorList>
            <person name="King R."/>
        </authorList>
    </citation>
    <scope>NUCLEOTIDE SEQUENCE</scope>
</reference>
<evidence type="ECO:0000259" key="19">
    <source>
        <dbReference type="PROSITE" id="PS50929"/>
    </source>
</evidence>
<evidence type="ECO:0000256" key="1">
    <source>
        <dbReference type="ARBA" id="ARBA00004128"/>
    </source>
</evidence>
<comment type="similarity">
    <text evidence="3">Belongs to the ABC transporter superfamily. ABCC family. Conjugate transporter (TC 3.A.1.208) subfamily.</text>
</comment>
<feature type="region of interest" description="Disordered" evidence="16">
    <location>
        <begin position="871"/>
        <end position="900"/>
    </location>
</feature>
<dbReference type="SMART" id="SM00382">
    <property type="entry name" value="AAA"/>
    <property type="match status" value="2"/>
</dbReference>
<feature type="transmembrane region" description="Helical" evidence="17">
    <location>
        <begin position="94"/>
        <end position="118"/>
    </location>
</feature>
<dbReference type="InterPro" id="IPR017871">
    <property type="entry name" value="ABC_transporter-like_CS"/>
</dbReference>
<dbReference type="SUPFAM" id="SSF52540">
    <property type="entry name" value="P-loop containing nucleoside triphosphate hydrolases"/>
    <property type="match status" value="2"/>
</dbReference>
<dbReference type="PROSITE" id="PS50893">
    <property type="entry name" value="ABC_TRANSPORTER_2"/>
    <property type="match status" value="2"/>
</dbReference>
<dbReference type="Pfam" id="PF24357">
    <property type="entry name" value="TMD0_ABC"/>
    <property type="match status" value="1"/>
</dbReference>
<dbReference type="InterPro" id="IPR003593">
    <property type="entry name" value="AAA+_ATPase"/>
</dbReference>
<sequence>MFEGFCPDGLWDNDQLWLETGPRFTDCFMNIGFIWGPCIFLAFFSLFDVYFRSRSRYSDIPWSFLNLSKMLLVILLIALSITDLYVMLTTTAVTIYNVQIVSVSLKIATFILVLLLQFYHKLKGHRTSGLLFNFWIILMVASIPQLILEINYDANTANEWEQFQYVNFIIYFTLITVMLFLNCFADKAPRSTTYHKFDNPSPELSSSFVRQLFFQWFDKICLIGWRRTLTEKDMYDINPMDTSHEIVPVFDKHFDASVEKGRRKQQKKSGNKSNIPNVETSKQTDGSILPAMMKTFGGPFWFAGFIQLIINGLTLASPMLLNELITFVAMGMPVAWQGWLMVVSLFLVAFLLAIFNSVYFKATFVVGFRIRTALISAIYRKALRISSAAKKDTTVGEIVNLMSVDAQRFFELISYVHVLWSGPMIIGIAIYLIWQQLSFGVISGILIMILITPLSGIIAAKLRNLQVEQMKIKDERVKSMNEILNGMKVLKLYAWEPSFEKLIQEIRERELVVMRKGAILNAGTYFVWTLAPFLVQLASYITFVLLGGTLTANKAFVSAALFNILRFPMAMFPMMIANMAQAWVSVKRINKFLNAEELDSSNVANEPSENALSITNGTFTWGGETTTLKNINLKVRKGNLTAIVGSVGCGKTSLVCALLGEMEKLSGDVNVDGRIAYVSQQAWIQNATLQDNIIFGRPFKKEFYNQVIQACALGADLAMLPGGDQTEIGEKGINLSGGQKQRVSLARAVYSQADIYLLDDPLSAVDSHVGKHIFDNLIGENGLLAGKTRLLVTHAVLYLPKVDEIYVIVNGEITESGSYKELLSQKGAFSEFLTQHIQDIEDDEELKELQKAIQDDDLKLVLQRQHSSLSTSAEQSSLNGSMRKRRLSQRRASDKSEKEAPIVKPNTKLTEIEDAGSGAVGFSVYIRYFQSIGLALTVAAISSNIINSGTSIYSSIWLESWTTDTRVLYPPVNMWWRNFYMIIYAVLGVSQTVALLITSMVFAIGCLRAARDLHNKLLGNVLRLPMSFYDTTPLGRILNRFSKDMDTIDVILPMFFRFWMVMFFAVLSVFVVISYSTVAFLGVAIPMLVIYYFVQRFYVATSRQLKRIESVTRSPIYVHFSETITGQSVIRAWGEEQRFITESERRVDYNQMMSYPSIIANRWLAVRLEILGAIIVFFAAFFAIIFDIGPSTVGLSISYALQVSSTLNMLCRMTTELETNIVAIERVDEYSDVKQEAPWKTIEVDKAWPQNGIVEFKDFQVRYREGLELVLKGISFMVKTQEKIGIVGRTGAGKSSLTLSLFRIIEAAGGKIVIDGIDISTIGLHSLRSRLTIIPQDPVLFSGSLRMNIDPFNSYSDDAIWTALEHSHLKTFVKGLNDGLEYKIAEGGENLSVGQRQLLCLARALLRKTKVLILDEATAAIDIETDELIQKTIRTQFKDCTILTIAHRLNTIMDSDRIIVLDAGIIAEFDTVDALMSNKDSVFYGMAKNAGLVNNPVNEMTIEEAIDEAFRLDDEDDNPKNNSNLNTYL</sequence>
<keyword evidence="9" id="KW-0547">Nucleotide-binding</keyword>
<keyword evidence="12 17" id="KW-1133">Transmembrane helix</keyword>
<evidence type="ECO:0000256" key="12">
    <source>
        <dbReference type="ARBA" id="ARBA00022989"/>
    </source>
</evidence>
<keyword evidence="4" id="KW-0813">Transport</keyword>
<dbReference type="Pfam" id="PF00664">
    <property type="entry name" value="ABC_membrane"/>
    <property type="match status" value="2"/>
</dbReference>
<keyword evidence="6" id="KW-0926">Vacuole</keyword>
<dbReference type="GO" id="GO:0000323">
    <property type="term" value="C:lytic vacuole"/>
    <property type="evidence" value="ECO:0007669"/>
    <property type="project" value="UniProtKB-ARBA"/>
</dbReference>
<keyword evidence="5" id="KW-1003">Cell membrane</keyword>
<feature type="transmembrane region" description="Helical" evidence="17">
    <location>
        <begin position="300"/>
        <end position="319"/>
    </location>
</feature>
<evidence type="ECO:0000256" key="8">
    <source>
        <dbReference type="ARBA" id="ARBA00022737"/>
    </source>
</evidence>
<dbReference type="PANTHER" id="PTHR24223">
    <property type="entry name" value="ATP-BINDING CASSETTE SUB-FAMILY C"/>
    <property type="match status" value="1"/>
</dbReference>
<evidence type="ECO:0000256" key="9">
    <source>
        <dbReference type="ARBA" id="ARBA00022741"/>
    </source>
</evidence>
<evidence type="ECO:0000256" key="5">
    <source>
        <dbReference type="ARBA" id="ARBA00022475"/>
    </source>
</evidence>
<evidence type="ECO:0000256" key="17">
    <source>
        <dbReference type="SAM" id="Phobius"/>
    </source>
</evidence>
<feature type="compositionally biased region" description="Polar residues" evidence="16">
    <location>
        <begin position="271"/>
        <end position="282"/>
    </location>
</feature>
<feature type="transmembrane region" description="Helical" evidence="17">
    <location>
        <begin position="440"/>
        <end position="462"/>
    </location>
</feature>
<feature type="domain" description="ABC transmembrane type-1" evidence="19">
    <location>
        <begin position="301"/>
        <end position="581"/>
    </location>
</feature>
<dbReference type="Pfam" id="PF00005">
    <property type="entry name" value="ABC_tran"/>
    <property type="match status" value="2"/>
</dbReference>